<accession>A0A1Y0IAL1</accession>
<sequence>MHYLIQGATAVFGHAESVTDIRIANGIITEVGTGLSLQPGEQVLNAVDCVVYPGFVNTHHHLAQSVLKAVPEGMNQGLADWLMNVPYRFWPHIDPDLMYASALLGFYELLRSGTSTCADHHYLYHQDTPVELEDALWQAARDIGIRFTLCRGGATITGSHKGMQKAKLNPESLEQMLARLERSVSRYHQDNAQAMQRVIVAPTSLIHGAAPDHLIELARFARANKLRLHSHLLEVGFDEQQAQLKYGKSAVAYAESVEWLGPDVYFAHLVQATSDDIEQLAKTGTGISHCPTSNCRLGSGIAALIAMQNAGMPISVGVDGSASSENASMLQELNLAWLIHRSQHGPDATQVEQVISWGTRGGAEILGLNNVGEISVGMAADLTLFDISGLRYAGIHSALHAPLMAGEPAHVKYGIIDGKLRTHQGEVIGLDESQLKESIIKGLHRLKQKITD</sequence>
<dbReference type="Pfam" id="PF01979">
    <property type="entry name" value="Amidohydro_1"/>
    <property type="match status" value="1"/>
</dbReference>
<dbReference type="InterPro" id="IPR050287">
    <property type="entry name" value="MTA/SAH_deaminase"/>
</dbReference>
<gene>
    <name evidence="4" type="ORF">OLMES_2370</name>
</gene>
<dbReference type="SUPFAM" id="SSF51556">
    <property type="entry name" value="Metallo-dependent hydrolases"/>
    <property type="match status" value="1"/>
</dbReference>
<dbReference type="PANTHER" id="PTHR43794:SF11">
    <property type="entry name" value="AMIDOHYDROLASE-RELATED DOMAIN-CONTAINING PROTEIN"/>
    <property type="match status" value="1"/>
</dbReference>
<evidence type="ECO:0000259" key="3">
    <source>
        <dbReference type="Pfam" id="PF01979"/>
    </source>
</evidence>
<evidence type="ECO:0000313" key="5">
    <source>
        <dbReference type="Proteomes" id="UP000196027"/>
    </source>
</evidence>
<dbReference type="SUPFAM" id="SSF51338">
    <property type="entry name" value="Composite domain of metallo-dependent hydrolases"/>
    <property type="match status" value="2"/>
</dbReference>
<dbReference type="Gene3D" id="3.20.20.140">
    <property type="entry name" value="Metal-dependent hydrolases"/>
    <property type="match status" value="1"/>
</dbReference>
<dbReference type="KEGG" id="ome:OLMES_2370"/>
<dbReference type="CDD" id="cd01298">
    <property type="entry name" value="ATZ_TRZ_like"/>
    <property type="match status" value="1"/>
</dbReference>
<dbReference type="InterPro" id="IPR032466">
    <property type="entry name" value="Metal_Hydrolase"/>
</dbReference>
<dbReference type="Proteomes" id="UP000196027">
    <property type="component" value="Chromosome"/>
</dbReference>
<keyword evidence="2 4" id="KW-0378">Hydrolase</keyword>
<keyword evidence="5" id="KW-1185">Reference proteome</keyword>
<comment type="similarity">
    <text evidence="1">Belongs to the metallo-dependent hydrolases superfamily. ATZ/TRZ family.</text>
</comment>
<dbReference type="RefSeq" id="WP_087461418.1">
    <property type="nucleotide sequence ID" value="NZ_CP021425.1"/>
</dbReference>
<proteinExistence type="inferred from homology"/>
<dbReference type="NCBIfam" id="NF009059">
    <property type="entry name" value="PRK12393.1"/>
    <property type="match status" value="1"/>
</dbReference>
<protein>
    <submittedName>
        <fullName evidence="4">Amidohydrolase</fullName>
    </submittedName>
</protein>
<feature type="domain" description="Amidohydrolase-related" evidence="3">
    <location>
        <begin position="50"/>
        <end position="420"/>
    </location>
</feature>
<dbReference type="EMBL" id="CP021425">
    <property type="protein sequence ID" value="ARU56433.1"/>
    <property type="molecule type" value="Genomic_DNA"/>
</dbReference>
<evidence type="ECO:0000256" key="1">
    <source>
        <dbReference type="ARBA" id="ARBA00006745"/>
    </source>
</evidence>
<dbReference type="PANTHER" id="PTHR43794">
    <property type="entry name" value="AMINOHYDROLASE SSNA-RELATED"/>
    <property type="match status" value="1"/>
</dbReference>
<dbReference type="OrthoDB" id="9787621at2"/>
<name>A0A1Y0IAL1_9GAMM</name>
<dbReference type="InterPro" id="IPR011059">
    <property type="entry name" value="Metal-dep_hydrolase_composite"/>
</dbReference>
<dbReference type="AlphaFoldDB" id="A0A1Y0IAL1"/>
<evidence type="ECO:0000256" key="2">
    <source>
        <dbReference type="ARBA" id="ARBA00022801"/>
    </source>
</evidence>
<dbReference type="InterPro" id="IPR006680">
    <property type="entry name" value="Amidohydro-rel"/>
</dbReference>
<reference evidence="4 5" key="1">
    <citation type="submission" date="2017-05" db="EMBL/GenBank/DDBJ databases">
        <title>Genomic insights into alkan degradation activity of Oleiphilus messinensis.</title>
        <authorList>
            <person name="Kozyavkin S.A."/>
            <person name="Slesarev A.I."/>
            <person name="Golyshin P.N."/>
            <person name="Korzhenkov A."/>
            <person name="Golyshina O.N."/>
            <person name="Toshchakov S.V."/>
        </authorList>
    </citation>
    <scope>NUCLEOTIDE SEQUENCE [LARGE SCALE GENOMIC DNA]</scope>
    <source>
        <strain evidence="4 5">ME102</strain>
    </source>
</reference>
<organism evidence="4 5">
    <name type="scientific">Oleiphilus messinensis</name>
    <dbReference type="NCBI Taxonomy" id="141451"/>
    <lineage>
        <taxon>Bacteria</taxon>
        <taxon>Pseudomonadati</taxon>
        <taxon>Pseudomonadota</taxon>
        <taxon>Gammaproteobacteria</taxon>
        <taxon>Oceanospirillales</taxon>
        <taxon>Oleiphilaceae</taxon>
        <taxon>Oleiphilus</taxon>
    </lineage>
</organism>
<dbReference type="Gene3D" id="2.30.40.10">
    <property type="entry name" value="Urease, subunit C, domain 1"/>
    <property type="match status" value="1"/>
</dbReference>
<evidence type="ECO:0000313" key="4">
    <source>
        <dbReference type="EMBL" id="ARU56433.1"/>
    </source>
</evidence>
<dbReference type="GO" id="GO:0016810">
    <property type="term" value="F:hydrolase activity, acting on carbon-nitrogen (but not peptide) bonds"/>
    <property type="evidence" value="ECO:0007669"/>
    <property type="project" value="InterPro"/>
</dbReference>